<comment type="caution">
    <text evidence="2">The sequence shown here is derived from an EMBL/GenBank/DDBJ whole genome shotgun (WGS) entry which is preliminary data.</text>
</comment>
<reference evidence="2 3" key="1">
    <citation type="submission" date="2024-04" db="EMBL/GenBank/DDBJ databases">
        <title>Flavobacterium sp. DGU11 16S ribosomal RNA gene Genome sequencing and assembly.</title>
        <authorList>
            <person name="Park S."/>
        </authorList>
    </citation>
    <scope>NUCLEOTIDE SEQUENCE [LARGE SCALE GENOMIC DNA]</scope>
    <source>
        <strain evidence="2 3">DGU11</strain>
    </source>
</reference>
<evidence type="ECO:0000256" key="1">
    <source>
        <dbReference type="SAM" id="SignalP"/>
    </source>
</evidence>
<accession>A0ABU9I123</accession>
<keyword evidence="3" id="KW-1185">Reference proteome</keyword>
<protein>
    <recommendedName>
        <fullName evidence="4">Secreted protein</fullName>
    </recommendedName>
</protein>
<name>A0ABU9I123_9FLAO</name>
<organism evidence="2 3">
    <name type="scientific">Flavobacterium arundinis</name>
    <dbReference type="NCBI Taxonomy" id="3139143"/>
    <lineage>
        <taxon>Bacteria</taxon>
        <taxon>Pseudomonadati</taxon>
        <taxon>Bacteroidota</taxon>
        <taxon>Flavobacteriia</taxon>
        <taxon>Flavobacteriales</taxon>
        <taxon>Flavobacteriaceae</taxon>
        <taxon>Flavobacterium</taxon>
    </lineage>
</organism>
<proteinExistence type="predicted"/>
<evidence type="ECO:0008006" key="4">
    <source>
        <dbReference type="Google" id="ProtNLM"/>
    </source>
</evidence>
<sequence length="88" mass="10044">MKKKILFISFILTSLVVNADPCTQTCYEYGKKYKHVYTWPNPDPSGDGPCGDPKKGTKVSWKMYIKNDEGIYIQYGKAVDIDESNMHC</sequence>
<feature type="chain" id="PRO_5047457134" description="Secreted protein" evidence="1">
    <location>
        <begin position="20"/>
        <end position="88"/>
    </location>
</feature>
<dbReference type="RefSeq" id="WP_341698413.1">
    <property type="nucleotide sequence ID" value="NZ_JBBYHR010000011.1"/>
</dbReference>
<dbReference type="EMBL" id="JBBYHR010000011">
    <property type="protein sequence ID" value="MEL1246119.1"/>
    <property type="molecule type" value="Genomic_DNA"/>
</dbReference>
<dbReference type="Proteomes" id="UP001464555">
    <property type="component" value="Unassembled WGS sequence"/>
</dbReference>
<evidence type="ECO:0000313" key="2">
    <source>
        <dbReference type="EMBL" id="MEL1246119.1"/>
    </source>
</evidence>
<feature type="signal peptide" evidence="1">
    <location>
        <begin position="1"/>
        <end position="19"/>
    </location>
</feature>
<evidence type="ECO:0000313" key="3">
    <source>
        <dbReference type="Proteomes" id="UP001464555"/>
    </source>
</evidence>
<keyword evidence="1" id="KW-0732">Signal</keyword>
<gene>
    <name evidence="2" type="ORF">AAEO56_17730</name>
</gene>